<dbReference type="SUPFAM" id="SSF52540">
    <property type="entry name" value="P-loop containing nucleoside triphosphate hydrolases"/>
    <property type="match status" value="1"/>
</dbReference>
<sequence>MTTPNRSREPAPAAPAATVERVAAEATNRLVAAARDDEAAGRPVVVGAQYRERARTVIADVLDAMAGHALSNARPVMAPEVEEQVRRLVLARVCGLGPLEELLADPEVENIAITGAERVMVRYRGGHRAAADPVASSDAELIALVRRLAAEAASGERRWDASAPMLNLELPGGQRLAAVMALSRRPSVVIRCHPAHHLRLRDLHRAGMVEDTARDLLTAATRARLNLLISGATAAGKTTLLRALAAHIPAGERLVTIEDTFELGLDTADEGAAHPDCVALQGRPPNLEGIGEVTLADLVRQALRLSPDRVIVGETRGPETVAVLTAMSMGTDGSMATLHASSSAGVFTKLAAYTAQAQERLSLEATNLLIAAAAPLIVHIDATPDGARRVSSVREVVGAEGHQIVSNEIYRRDAETGQVTGGDPPAPATARALAGAGFDTARLVGEWIA</sequence>
<reference evidence="3 4" key="1">
    <citation type="submission" date="2018-03" db="EMBL/GenBank/DDBJ databases">
        <title>Genomic Encyclopedia of Archaeal and Bacterial Type Strains, Phase II (KMG-II): from individual species to whole genera.</title>
        <authorList>
            <person name="Goeker M."/>
        </authorList>
    </citation>
    <scope>NUCLEOTIDE SEQUENCE [LARGE SCALE GENOMIC DNA]</scope>
    <source>
        <strain evidence="3 4">DSM 45312</strain>
    </source>
</reference>
<evidence type="ECO:0000313" key="4">
    <source>
        <dbReference type="Proteomes" id="UP000240542"/>
    </source>
</evidence>
<keyword evidence="4" id="KW-1185">Reference proteome</keyword>
<dbReference type="GO" id="GO:0016887">
    <property type="term" value="F:ATP hydrolysis activity"/>
    <property type="evidence" value="ECO:0007669"/>
    <property type="project" value="InterPro"/>
</dbReference>
<dbReference type="PANTHER" id="PTHR30486:SF6">
    <property type="entry name" value="TYPE IV PILUS RETRACTATION ATPASE PILT"/>
    <property type="match status" value="1"/>
</dbReference>
<dbReference type="InterPro" id="IPR027417">
    <property type="entry name" value="P-loop_NTPase"/>
</dbReference>
<comment type="similarity">
    <text evidence="1">Belongs to the GSP E family.</text>
</comment>
<proteinExistence type="inferred from homology"/>
<accession>A0A2P8DG31</accession>
<comment type="caution">
    <text evidence="3">The sequence shown here is derived from an EMBL/GenBank/DDBJ whole genome shotgun (WGS) entry which is preliminary data.</text>
</comment>
<organism evidence="3 4">
    <name type="scientific">Murinocardiopsis flavida</name>
    <dbReference type="NCBI Taxonomy" id="645275"/>
    <lineage>
        <taxon>Bacteria</taxon>
        <taxon>Bacillati</taxon>
        <taxon>Actinomycetota</taxon>
        <taxon>Actinomycetes</taxon>
        <taxon>Streptosporangiales</taxon>
        <taxon>Nocardiopsidaceae</taxon>
        <taxon>Murinocardiopsis</taxon>
    </lineage>
</organism>
<dbReference type="RefSeq" id="WP_106584135.1">
    <property type="nucleotide sequence ID" value="NZ_PYGA01000012.1"/>
</dbReference>
<evidence type="ECO:0000259" key="2">
    <source>
        <dbReference type="Pfam" id="PF00437"/>
    </source>
</evidence>
<name>A0A2P8DG31_9ACTN</name>
<dbReference type="Gene3D" id="3.30.450.380">
    <property type="match status" value="1"/>
</dbReference>
<dbReference type="AlphaFoldDB" id="A0A2P8DG31"/>
<evidence type="ECO:0000256" key="1">
    <source>
        <dbReference type="ARBA" id="ARBA00006611"/>
    </source>
</evidence>
<dbReference type="PANTHER" id="PTHR30486">
    <property type="entry name" value="TWITCHING MOTILITY PROTEIN PILT"/>
    <property type="match status" value="1"/>
</dbReference>
<dbReference type="EMBL" id="PYGA01000012">
    <property type="protein sequence ID" value="PSK96168.1"/>
    <property type="molecule type" value="Genomic_DNA"/>
</dbReference>
<dbReference type="OrthoDB" id="9810761at2"/>
<dbReference type="InterPro" id="IPR001482">
    <property type="entry name" value="T2SS/T4SS_dom"/>
</dbReference>
<protein>
    <submittedName>
        <fullName evidence="3">Flp pilus assembly CpaF family ATPase</fullName>
    </submittedName>
</protein>
<gene>
    <name evidence="3" type="ORF">CLV63_11250</name>
</gene>
<dbReference type="CDD" id="cd01130">
    <property type="entry name" value="VirB11-like_ATPase"/>
    <property type="match status" value="1"/>
</dbReference>
<dbReference type="Proteomes" id="UP000240542">
    <property type="component" value="Unassembled WGS sequence"/>
</dbReference>
<dbReference type="InterPro" id="IPR050921">
    <property type="entry name" value="T4SS_GSP_E_ATPase"/>
</dbReference>
<feature type="domain" description="Bacterial type II secretion system protein E" evidence="2">
    <location>
        <begin position="96"/>
        <end position="366"/>
    </location>
</feature>
<dbReference type="Pfam" id="PF00437">
    <property type="entry name" value="T2SSE"/>
    <property type="match status" value="1"/>
</dbReference>
<dbReference type="Gene3D" id="3.40.50.300">
    <property type="entry name" value="P-loop containing nucleotide triphosphate hydrolases"/>
    <property type="match status" value="1"/>
</dbReference>
<evidence type="ECO:0000313" key="3">
    <source>
        <dbReference type="EMBL" id="PSK96168.1"/>
    </source>
</evidence>